<accession>A0A443QP34</accession>
<organism evidence="4 5">
    <name type="scientific">Leptotrombidium deliense</name>
    <dbReference type="NCBI Taxonomy" id="299467"/>
    <lineage>
        <taxon>Eukaryota</taxon>
        <taxon>Metazoa</taxon>
        <taxon>Ecdysozoa</taxon>
        <taxon>Arthropoda</taxon>
        <taxon>Chelicerata</taxon>
        <taxon>Arachnida</taxon>
        <taxon>Acari</taxon>
        <taxon>Acariformes</taxon>
        <taxon>Trombidiformes</taxon>
        <taxon>Prostigmata</taxon>
        <taxon>Anystina</taxon>
        <taxon>Parasitengona</taxon>
        <taxon>Trombiculoidea</taxon>
        <taxon>Trombiculidae</taxon>
        <taxon>Leptotrombidium</taxon>
    </lineage>
</organism>
<dbReference type="GO" id="GO:0003964">
    <property type="term" value="F:RNA-directed DNA polymerase activity"/>
    <property type="evidence" value="ECO:0007669"/>
    <property type="project" value="UniProtKB-EC"/>
</dbReference>
<dbReference type="InterPro" id="IPR041577">
    <property type="entry name" value="RT_RNaseH_2"/>
</dbReference>
<protein>
    <recommendedName>
        <fullName evidence="1">RNA-directed DNA polymerase</fullName>
        <ecNumber evidence="1">2.7.7.49</ecNumber>
    </recommendedName>
</protein>
<dbReference type="VEuPathDB" id="VectorBase:LDEU014249"/>
<proteinExistence type="predicted"/>
<reference evidence="4 5" key="1">
    <citation type="journal article" date="2018" name="Gigascience">
        <title>Genomes of trombidid mites reveal novel predicted allergens and laterally-transferred genes associated with secondary metabolism.</title>
        <authorList>
            <person name="Dong X."/>
            <person name="Chaisiri K."/>
            <person name="Xia D."/>
            <person name="Armstrong S.D."/>
            <person name="Fang Y."/>
            <person name="Donnelly M.J."/>
            <person name="Kadowaki T."/>
            <person name="McGarry J.W."/>
            <person name="Darby A.C."/>
            <person name="Makepeace B.L."/>
        </authorList>
    </citation>
    <scope>NUCLEOTIDE SEQUENCE [LARGE SCALE GENOMIC DNA]</scope>
    <source>
        <strain evidence="4">UoL-UT</strain>
    </source>
</reference>
<comment type="caution">
    <text evidence="4">The sequence shown here is derived from an EMBL/GenBank/DDBJ whole genome shotgun (WGS) entry which is preliminary data.</text>
</comment>
<dbReference type="InterPro" id="IPR050951">
    <property type="entry name" value="Retrovirus_Pol_polyprotein"/>
</dbReference>
<feature type="non-terminal residue" evidence="4">
    <location>
        <position position="143"/>
    </location>
</feature>
<dbReference type="InterPro" id="IPR043502">
    <property type="entry name" value="DNA/RNA_pol_sf"/>
</dbReference>
<dbReference type="AlphaFoldDB" id="A0A443QP34"/>
<sequence>MDPSKIKALLEAPAPQNVEQTKSWCGFVNYYRDFIPDLGNIMYPITRLLRKDIAFKWCSQCEQAFKKIKEIITSDIVLAPFDPSRKTIISCDASSYGYGAVFSQIDAQGIRRPVAFTSRVQTETERKRSQFQKEAGVIIYAIQ</sequence>
<dbReference type="EMBL" id="NCKV01053407">
    <property type="protein sequence ID" value="RWS04757.1"/>
    <property type="molecule type" value="Genomic_DNA"/>
</dbReference>
<dbReference type="STRING" id="299467.A0A443QP34"/>
<dbReference type="PANTHER" id="PTHR37984:SF5">
    <property type="entry name" value="PROTEIN NYNRIN-LIKE"/>
    <property type="match status" value="1"/>
</dbReference>
<evidence type="ECO:0000256" key="2">
    <source>
        <dbReference type="ARBA" id="ARBA00023268"/>
    </source>
</evidence>
<dbReference type="EC" id="2.7.7.49" evidence="1"/>
<feature type="domain" description="Reverse transcriptase/retrotransposon-derived protein RNase H-like" evidence="3">
    <location>
        <begin position="57"/>
        <end position="143"/>
    </location>
</feature>
<dbReference type="OrthoDB" id="6514906at2759"/>
<dbReference type="Pfam" id="PF17919">
    <property type="entry name" value="RT_RNaseH_2"/>
    <property type="match status" value="1"/>
</dbReference>
<dbReference type="Proteomes" id="UP000288716">
    <property type="component" value="Unassembled WGS sequence"/>
</dbReference>
<dbReference type="Gene3D" id="3.30.70.270">
    <property type="match status" value="1"/>
</dbReference>
<gene>
    <name evidence="4" type="ORF">B4U80_12620</name>
</gene>
<dbReference type="SUPFAM" id="SSF56672">
    <property type="entry name" value="DNA/RNA polymerases"/>
    <property type="match status" value="1"/>
</dbReference>
<name>A0A443QP34_9ACAR</name>
<dbReference type="FunFam" id="3.30.70.270:FF:000020">
    <property type="entry name" value="Transposon Tf2-6 polyprotein-like Protein"/>
    <property type="match status" value="1"/>
</dbReference>
<dbReference type="PANTHER" id="PTHR37984">
    <property type="entry name" value="PROTEIN CBG26694"/>
    <property type="match status" value="1"/>
</dbReference>
<dbReference type="InterPro" id="IPR043128">
    <property type="entry name" value="Rev_trsase/Diguanyl_cyclase"/>
</dbReference>
<keyword evidence="5" id="KW-1185">Reference proteome</keyword>
<evidence type="ECO:0000313" key="4">
    <source>
        <dbReference type="EMBL" id="RWS04757.1"/>
    </source>
</evidence>
<keyword evidence="2" id="KW-0511">Multifunctional enzyme</keyword>
<evidence type="ECO:0000256" key="1">
    <source>
        <dbReference type="ARBA" id="ARBA00012493"/>
    </source>
</evidence>
<evidence type="ECO:0000313" key="5">
    <source>
        <dbReference type="Proteomes" id="UP000288716"/>
    </source>
</evidence>
<evidence type="ECO:0000259" key="3">
    <source>
        <dbReference type="Pfam" id="PF17919"/>
    </source>
</evidence>